<dbReference type="GO" id="GO:0005886">
    <property type="term" value="C:plasma membrane"/>
    <property type="evidence" value="ECO:0007669"/>
    <property type="project" value="TreeGrafter"/>
</dbReference>
<dbReference type="GO" id="GO:0043164">
    <property type="term" value="P:Gram-negative-bacterium-type cell wall biogenesis"/>
    <property type="evidence" value="ECO:0007669"/>
    <property type="project" value="TreeGrafter"/>
</dbReference>
<dbReference type="Pfam" id="PF02698">
    <property type="entry name" value="DUF218"/>
    <property type="match status" value="1"/>
</dbReference>
<dbReference type="InterPro" id="IPR051599">
    <property type="entry name" value="Cell_Envelope_Assoc"/>
</dbReference>
<evidence type="ECO:0000256" key="1">
    <source>
        <dbReference type="SAM" id="Phobius"/>
    </source>
</evidence>
<accession>A0A1W1XP81</accession>
<dbReference type="STRING" id="1121291.SAMN02745134_02529"/>
<evidence type="ECO:0000259" key="2">
    <source>
        <dbReference type="Pfam" id="PF02698"/>
    </source>
</evidence>
<dbReference type="Gene3D" id="3.40.50.620">
    <property type="entry name" value="HUPs"/>
    <property type="match status" value="1"/>
</dbReference>
<proteinExistence type="predicted"/>
<sequence length="250" mass="28029">MIYIIKFLYSTFILPPGIFILVLIFICFKIHKFNSKFLKPLILFTFIFYAFSIPLVTDSIISSLERQYSPPRNPSADVIIMLGGGATLDTPNLDFKGHLSGYSSNRLLTVLQLYKKLNVPIIISGGKVFKSSGTESKIAENILLSIGVPKSNIIIDDRSINTTENAKYTSELLQKYGFKKPILVTSAFHMPRALLQFKKFKVTVTPYPTDYQTDIRKSFGTNDLIPSGDSLSKLSLGIKEYIGIFASKVY</sequence>
<gene>
    <name evidence="3" type="ORF">SAMN02745134_02529</name>
</gene>
<keyword evidence="1" id="KW-1133">Transmembrane helix</keyword>
<dbReference type="InterPro" id="IPR003848">
    <property type="entry name" value="DUF218"/>
</dbReference>
<dbReference type="OrthoDB" id="9782395at2"/>
<evidence type="ECO:0000313" key="4">
    <source>
        <dbReference type="Proteomes" id="UP000192468"/>
    </source>
</evidence>
<dbReference type="InterPro" id="IPR014729">
    <property type="entry name" value="Rossmann-like_a/b/a_fold"/>
</dbReference>
<keyword evidence="1" id="KW-0812">Transmembrane</keyword>
<organism evidence="3 4">
    <name type="scientific">Clostridium acidisoli DSM 12555</name>
    <dbReference type="NCBI Taxonomy" id="1121291"/>
    <lineage>
        <taxon>Bacteria</taxon>
        <taxon>Bacillati</taxon>
        <taxon>Bacillota</taxon>
        <taxon>Clostridia</taxon>
        <taxon>Eubacteriales</taxon>
        <taxon>Clostridiaceae</taxon>
        <taxon>Clostridium</taxon>
    </lineage>
</organism>
<keyword evidence="1" id="KW-0472">Membrane</keyword>
<dbReference type="RefSeq" id="WP_084116356.1">
    <property type="nucleotide sequence ID" value="NZ_FWXH01000010.1"/>
</dbReference>
<feature type="transmembrane region" description="Helical" evidence="1">
    <location>
        <begin position="37"/>
        <end position="56"/>
    </location>
</feature>
<name>A0A1W1XP81_9CLOT</name>
<feature type="domain" description="DUF218" evidence="2">
    <location>
        <begin position="77"/>
        <end position="243"/>
    </location>
</feature>
<dbReference type="PANTHER" id="PTHR30336">
    <property type="entry name" value="INNER MEMBRANE PROTEIN, PROBABLE PERMEASE"/>
    <property type="match status" value="1"/>
</dbReference>
<dbReference type="EMBL" id="FWXH01000010">
    <property type="protein sequence ID" value="SMC25674.1"/>
    <property type="molecule type" value="Genomic_DNA"/>
</dbReference>
<dbReference type="PANTHER" id="PTHR30336:SF4">
    <property type="entry name" value="ENVELOPE BIOGENESIS FACTOR ELYC"/>
    <property type="match status" value="1"/>
</dbReference>
<dbReference type="CDD" id="cd06259">
    <property type="entry name" value="YdcF-like"/>
    <property type="match status" value="1"/>
</dbReference>
<dbReference type="AlphaFoldDB" id="A0A1W1XP81"/>
<reference evidence="3 4" key="1">
    <citation type="submission" date="2017-04" db="EMBL/GenBank/DDBJ databases">
        <authorList>
            <person name="Afonso C.L."/>
            <person name="Miller P.J."/>
            <person name="Scott M.A."/>
            <person name="Spackman E."/>
            <person name="Goraichik I."/>
            <person name="Dimitrov K.M."/>
            <person name="Suarez D.L."/>
            <person name="Swayne D.E."/>
        </authorList>
    </citation>
    <scope>NUCLEOTIDE SEQUENCE [LARGE SCALE GENOMIC DNA]</scope>
    <source>
        <strain evidence="3 4">DSM 12555</strain>
    </source>
</reference>
<protein>
    <submittedName>
        <fullName evidence="3">Uncharacterized SAM-binding protein YcdF, DUF218 family</fullName>
    </submittedName>
</protein>
<evidence type="ECO:0000313" key="3">
    <source>
        <dbReference type="EMBL" id="SMC25674.1"/>
    </source>
</evidence>
<dbReference type="GO" id="GO:0000270">
    <property type="term" value="P:peptidoglycan metabolic process"/>
    <property type="evidence" value="ECO:0007669"/>
    <property type="project" value="TreeGrafter"/>
</dbReference>
<dbReference type="Proteomes" id="UP000192468">
    <property type="component" value="Unassembled WGS sequence"/>
</dbReference>
<keyword evidence="4" id="KW-1185">Reference proteome</keyword>
<feature type="transmembrane region" description="Helical" evidence="1">
    <location>
        <begin position="7"/>
        <end position="31"/>
    </location>
</feature>